<comment type="caution">
    <text evidence="3">The sequence shown here is derived from an EMBL/GenBank/DDBJ whole genome shotgun (WGS) entry which is preliminary data.</text>
</comment>
<keyword evidence="1" id="KW-0472">Membrane</keyword>
<keyword evidence="2" id="KW-0732">Signal</keyword>
<feature type="transmembrane region" description="Helical" evidence="1">
    <location>
        <begin position="155"/>
        <end position="175"/>
    </location>
</feature>
<accession>A0ABS8Z9I3</accession>
<dbReference type="EMBL" id="JAJVCN010000001">
    <property type="protein sequence ID" value="MCE7003774.1"/>
    <property type="molecule type" value="Genomic_DNA"/>
</dbReference>
<feature type="chain" id="PRO_5046230507" description="Secreted protein" evidence="2">
    <location>
        <begin position="23"/>
        <end position="404"/>
    </location>
</feature>
<evidence type="ECO:0000256" key="1">
    <source>
        <dbReference type="SAM" id="Phobius"/>
    </source>
</evidence>
<feature type="transmembrane region" description="Helical" evidence="1">
    <location>
        <begin position="129"/>
        <end position="148"/>
    </location>
</feature>
<keyword evidence="1" id="KW-1133">Transmembrane helix</keyword>
<evidence type="ECO:0000313" key="4">
    <source>
        <dbReference type="Proteomes" id="UP001521150"/>
    </source>
</evidence>
<organism evidence="3 4">
    <name type="scientific">Kibdelosporangium philippinense</name>
    <dbReference type="NCBI Taxonomy" id="211113"/>
    <lineage>
        <taxon>Bacteria</taxon>
        <taxon>Bacillati</taxon>
        <taxon>Actinomycetota</taxon>
        <taxon>Actinomycetes</taxon>
        <taxon>Pseudonocardiales</taxon>
        <taxon>Pseudonocardiaceae</taxon>
        <taxon>Kibdelosporangium</taxon>
    </lineage>
</organism>
<evidence type="ECO:0000256" key="2">
    <source>
        <dbReference type="SAM" id="SignalP"/>
    </source>
</evidence>
<gene>
    <name evidence="3" type="ORF">LWC34_13190</name>
</gene>
<feature type="signal peptide" evidence="2">
    <location>
        <begin position="1"/>
        <end position="22"/>
    </location>
</feature>
<name>A0ABS8Z9I3_9PSEU</name>
<proteinExistence type="predicted"/>
<evidence type="ECO:0000313" key="3">
    <source>
        <dbReference type="EMBL" id="MCE7003774.1"/>
    </source>
</evidence>
<protein>
    <recommendedName>
        <fullName evidence="5">Secreted protein</fullName>
    </recommendedName>
</protein>
<keyword evidence="1" id="KW-0812">Transmembrane</keyword>
<evidence type="ECO:0008006" key="5">
    <source>
        <dbReference type="Google" id="ProtNLM"/>
    </source>
</evidence>
<dbReference type="RefSeq" id="WP_233725336.1">
    <property type="nucleotide sequence ID" value="NZ_JAJVCN010000001.1"/>
</dbReference>
<dbReference type="Proteomes" id="UP001521150">
    <property type="component" value="Unassembled WGS sequence"/>
</dbReference>
<sequence length="404" mass="43397">MFIRLVLGVSVVLIVMAVPASAHVVSADADLRVAQTISGTELTVVIRRTPEVPGPLYVNLVAYQPVGDLTIDLAVGESAGTVRLWRSGTHPVVLHVQDTGPHELRLKTSADYSVLPFEVRVPRPATWEMVVYGGFGVTGVMFAAALGMSRWRPAALGLGGVGVVAAIIAATVAVLSPQLGADTRDPGRPNAQGFLLVTPAQPRAGEEVTLRFDLVDGSTGLPVRDLAVHHDALAHLVITSQDGEFFRHVHPLRTPEGRLETRLVPDRPGRYLAYLEVERVDAGGQRVSGSFEITGPPRASPLRVASWTFPAGRPVTIEIDTGTTGVQSWLGMAGHMITRDATGDFLGHVHESSMVSTSDGTVAEHGPKLCFSTSFPRPGRYFAWVQYVKEFQIVTVPHVIEVVR</sequence>
<keyword evidence="4" id="KW-1185">Reference proteome</keyword>
<reference evidence="3 4" key="1">
    <citation type="submission" date="2021-12" db="EMBL/GenBank/DDBJ databases">
        <title>Genome sequence of Kibdelosporangium philippinense ATCC 49844.</title>
        <authorList>
            <person name="Fedorov E.A."/>
            <person name="Omeragic M."/>
            <person name="Shalygina K.F."/>
            <person name="Maclea K.S."/>
        </authorList>
    </citation>
    <scope>NUCLEOTIDE SEQUENCE [LARGE SCALE GENOMIC DNA]</scope>
    <source>
        <strain evidence="3 4">ATCC 49844</strain>
    </source>
</reference>